<protein>
    <submittedName>
        <fullName evidence="8">Uncharacterized protein</fullName>
    </submittedName>
</protein>
<feature type="transmembrane region" description="Helical" evidence="7">
    <location>
        <begin position="140"/>
        <end position="164"/>
    </location>
</feature>
<gene>
    <name evidence="8" type="ORF">CIPAW_06G020000</name>
    <name evidence="9" type="ORF">I3842_06G020200</name>
</gene>
<dbReference type="AlphaFoldDB" id="A0A8T1Q6W8"/>
<organism evidence="8 10">
    <name type="scientific">Carya illinoinensis</name>
    <name type="common">Pecan</name>
    <dbReference type="NCBI Taxonomy" id="32201"/>
    <lineage>
        <taxon>Eukaryota</taxon>
        <taxon>Viridiplantae</taxon>
        <taxon>Streptophyta</taxon>
        <taxon>Embryophyta</taxon>
        <taxon>Tracheophyta</taxon>
        <taxon>Spermatophyta</taxon>
        <taxon>Magnoliopsida</taxon>
        <taxon>eudicotyledons</taxon>
        <taxon>Gunneridae</taxon>
        <taxon>Pentapetalae</taxon>
        <taxon>rosids</taxon>
        <taxon>fabids</taxon>
        <taxon>Fagales</taxon>
        <taxon>Juglandaceae</taxon>
        <taxon>Carya</taxon>
    </lineage>
</organism>
<dbReference type="EMBL" id="CM031830">
    <property type="protein sequence ID" value="KAG6707229.1"/>
    <property type="molecule type" value="Genomic_DNA"/>
</dbReference>
<keyword evidence="3" id="KW-0732">Signal</keyword>
<evidence type="ECO:0000313" key="8">
    <source>
        <dbReference type="EMBL" id="KAG6650110.1"/>
    </source>
</evidence>
<evidence type="ECO:0000256" key="3">
    <source>
        <dbReference type="ARBA" id="ARBA00022729"/>
    </source>
</evidence>
<evidence type="ECO:0000256" key="1">
    <source>
        <dbReference type="ARBA" id="ARBA00004127"/>
    </source>
</evidence>
<dbReference type="GO" id="GO:0012505">
    <property type="term" value="C:endomembrane system"/>
    <property type="evidence" value="ECO:0007669"/>
    <property type="project" value="UniProtKB-SubCell"/>
</dbReference>
<evidence type="ECO:0000313" key="9">
    <source>
        <dbReference type="EMBL" id="KAG6707229.1"/>
    </source>
</evidence>
<name>A0A8T1Q6W8_CARIL</name>
<evidence type="ECO:0000256" key="7">
    <source>
        <dbReference type="SAM" id="Phobius"/>
    </source>
</evidence>
<keyword evidence="10" id="KW-1185">Reference proteome</keyword>
<proteinExistence type="inferred from homology"/>
<evidence type="ECO:0000256" key="4">
    <source>
        <dbReference type="ARBA" id="ARBA00022989"/>
    </source>
</evidence>
<evidence type="ECO:0000256" key="6">
    <source>
        <dbReference type="ARBA" id="ARBA00029467"/>
    </source>
</evidence>
<dbReference type="InterPro" id="IPR052222">
    <property type="entry name" value="DESIGUAL"/>
</dbReference>
<dbReference type="OrthoDB" id="678343at2759"/>
<dbReference type="Pfam" id="PF06749">
    <property type="entry name" value="DUF1218"/>
    <property type="match status" value="1"/>
</dbReference>
<comment type="subcellular location">
    <subcellularLocation>
        <location evidence="1">Endomembrane system</location>
        <topology evidence="1">Multi-pass membrane protein</topology>
    </subcellularLocation>
</comment>
<reference evidence="9" key="2">
    <citation type="submission" date="2021-01" db="EMBL/GenBank/DDBJ databases">
        <authorList>
            <person name="Lovell J.T."/>
            <person name="Bentley N."/>
            <person name="Bhattarai G."/>
            <person name="Jenkins J.W."/>
            <person name="Sreedasyam A."/>
            <person name="Alarcon Y."/>
            <person name="Bock C."/>
            <person name="Boston L."/>
            <person name="Carlson J."/>
            <person name="Cervantes K."/>
            <person name="Clermont K."/>
            <person name="Krom N."/>
            <person name="Kubenka K."/>
            <person name="Mamidi S."/>
            <person name="Mattison C."/>
            <person name="Monteros M."/>
            <person name="Pisani C."/>
            <person name="Plott C."/>
            <person name="Rajasekar S."/>
            <person name="Rhein H.S."/>
            <person name="Rohla C."/>
            <person name="Song M."/>
            <person name="Hilaire R.S."/>
            <person name="Shu S."/>
            <person name="Wells L."/>
            <person name="Wang X."/>
            <person name="Webber J."/>
            <person name="Heerema R.J."/>
            <person name="Klein P."/>
            <person name="Conner P."/>
            <person name="Grauke L."/>
            <person name="Grimwood J."/>
            <person name="Schmutz J."/>
            <person name="Randall J.J."/>
        </authorList>
    </citation>
    <scope>NUCLEOTIDE SEQUENCE</scope>
    <source>
        <tissue evidence="9">Leaf</tissue>
    </source>
</reference>
<feature type="transmembrane region" description="Helical" evidence="7">
    <location>
        <begin position="55"/>
        <end position="77"/>
    </location>
</feature>
<dbReference type="InterPro" id="IPR009606">
    <property type="entry name" value="DEAL/Modifying_wall_lignin1/2"/>
</dbReference>
<comment type="similarity">
    <text evidence="6">Belongs to the DESIGUAL family.</text>
</comment>
<feature type="transmembrane region" description="Helical" evidence="7">
    <location>
        <begin position="97"/>
        <end position="120"/>
    </location>
</feature>
<feature type="transmembrane region" description="Helical" evidence="7">
    <location>
        <begin position="12"/>
        <end position="35"/>
    </location>
</feature>
<keyword evidence="4 7" id="KW-1133">Transmembrane helix</keyword>
<evidence type="ECO:0000256" key="5">
    <source>
        <dbReference type="ARBA" id="ARBA00023136"/>
    </source>
</evidence>
<dbReference type="Proteomes" id="UP000811609">
    <property type="component" value="Chromosome 6"/>
</dbReference>
<comment type="caution">
    <text evidence="8">The sequence shown here is derived from an EMBL/GenBank/DDBJ whole genome shotgun (WGS) entry which is preliminary data.</text>
</comment>
<dbReference type="Proteomes" id="UP000811246">
    <property type="component" value="Chromosome 6"/>
</dbReference>
<evidence type="ECO:0000256" key="2">
    <source>
        <dbReference type="ARBA" id="ARBA00022692"/>
    </source>
</evidence>
<keyword evidence="2 7" id="KW-0812">Transmembrane</keyword>
<evidence type="ECO:0000313" key="10">
    <source>
        <dbReference type="Proteomes" id="UP000811609"/>
    </source>
</evidence>
<dbReference type="PANTHER" id="PTHR31769">
    <property type="entry name" value="OS07G0462200 PROTEIN-RELATED"/>
    <property type="match status" value="1"/>
</dbReference>
<accession>A0A8T1Q6W8</accession>
<keyword evidence="5 7" id="KW-0472">Membrane</keyword>
<dbReference type="EMBL" id="CM031814">
    <property type="protein sequence ID" value="KAG6650110.1"/>
    <property type="molecule type" value="Genomic_DNA"/>
</dbReference>
<reference evidence="8" key="1">
    <citation type="submission" date="2020-12" db="EMBL/GenBank/DDBJ databases">
        <title>WGS assembly of Carya illinoinensis cv. Pawnee.</title>
        <authorList>
            <person name="Platts A."/>
            <person name="Shu S."/>
            <person name="Wright S."/>
            <person name="Barry K."/>
            <person name="Edger P."/>
            <person name="Pires J.C."/>
            <person name="Schmutz J."/>
        </authorList>
    </citation>
    <scope>NUCLEOTIDE SEQUENCE</scope>
    <source>
        <tissue evidence="8">Leaf</tissue>
    </source>
</reference>
<sequence length="214" mass="22420">MTETKAVVKYSILTVVGFLGMVSFAAGFAAEFTRVKASQVRITRFSGCVYPSSPAMVLGLVAAVALLMAQIIINVSAGCGCCKRSPRSSNSTSTKHVALCVFSWITFVAAFILLLAGAALNNKRDAGESSYSGYYSCYVVKPGVFAGGAILSIVTLILGINYYLALISANMSSNINNPSGNSYATYQGGQGEISLIPMGQPQFPPKSTQEPVGP</sequence>